<dbReference type="PATRIC" id="fig|45074.5.peg.4299"/>
<dbReference type="Proteomes" id="UP000054703">
    <property type="component" value="Unassembled WGS sequence"/>
</dbReference>
<sequence length="165" mass="18957">MIFKQGIVIFSKYANSFVHSTVKGIRTYNNRMFSNSSIPEPHSKEFLELQKKLFQFKKIPIEVTFLPSGTQLVGLNITKAEPYFLSTAPVYQPQILKSLSQNEKQEWLEMAKNYYAQVGRYELLCDVNCLSSKSENGISVYYIDHGLLEAKSYTPLNLVVEDLKE</sequence>
<comment type="caution">
    <text evidence="1">The sequence shown here is derived from an EMBL/GenBank/DDBJ whole genome shotgun (WGS) entry which is preliminary data.</text>
</comment>
<dbReference type="EMBL" id="LNYU01000091">
    <property type="protein sequence ID" value="KTD53594.1"/>
    <property type="molecule type" value="Genomic_DNA"/>
</dbReference>
<name>A0A0W0Y9S0_9GAMM</name>
<evidence type="ECO:0000313" key="1">
    <source>
        <dbReference type="EMBL" id="KTD53594.1"/>
    </source>
</evidence>
<reference evidence="1 2" key="1">
    <citation type="submission" date="2015-11" db="EMBL/GenBank/DDBJ databases">
        <title>Genomic analysis of 38 Legionella species identifies large and diverse effector repertoires.</title>
        <authorList>
            <person name="Burstein D."/>
            <person name="Amaro F."/>
            <person name="Zusman T."/>
            <person name="Lifshitz Z."/>
            <person name="Cohen O."/>
            <person name="Gilbert J.A."/>
            <person name="Pupko T."/>
            <person name="Shuman H.A."/>
            <person name="Segal G."/>
        </authorList>
    </citation>
    <scope>NUCLEOTIDE SEQUENCE [LARGE SCALE GENOMIC DNA]</scope>
    <source>
        <strain evidence="1 2">SC-63-C7</strain>
    </source>
</reference>
<dbReference type="STRING" id="45074.Lsan_4004"/>
<dbReference type="AlphaFoldDB" id="A0A0W0Y9S0"/>
<organism evidence="1 2">
    <name type="scientific">Legionella santicrucis</name>
    <dbReference type="NCBI Taxonomy" id="45074"/>
    <lineage>
        <taxon>Bacteria</taxon>
        <taxon>Pseudomonadati</taxon>
        <taxon>Pseudomonadota</taxon>
        <taxon>Gammaproteobacteria</taxon>
        <taxon>Legionellales</taxon>
        <taxon>Legionellaceae</taxon>
        <taxon>Legionella</taxon>
    </lineage>
</organism>
<keyword evidence="2" id="KW-1185">Reference proteome</keyword>
<accession>A0A0W0Y9S0</accession>
<evidence type="ECO:0000313" key="2">
    <source>
        <dbReference type="Proteomes" id="UP000054703"/>
    </source>
</evidence>
<gene>
    <name evidence="1" type="ORF">Lsan_4004</name>
</gene>
<protein>
    <submittedName>
        <fullName evidence="1">Uncharacterized protein</fullName>
    </submittedName>
</protein>
<proteinExistence type="predicted"/>